<comment type="caution">
    <text evidence="2">The sequence shown here is derived from an EMBL/GenBank/DDBJ whole genome shotgun (WGS) entry which is preliminary data.</text>
</comment>
<gene>
    <name evidence="2" type="ORF">QR680_008674</name>
</gene>
<dbReference type="SMART" id="SM00587">
    <property type="entry name" value="CHK"/>
    <property type="match status" value="1"/>
</dbReference>
<evidence type="ECO:0000259" key="1">
    <source>
        <dbReference type="SMART" id="SM00587"/>
    </source>
</evidence>
<dbReference type="InterPro" id="IPR012877">
    <property type="entry name" value="Dhs-27"/>
</dbReference>
<dbReference type="InterPro" id="IPR052961">
    <property type="entry name" value="Oxido-Kinase-like_Enzymes"/>
</dbReference>
<dbReference type="EMBL" id="JAUCMV010000001">
    <property type="protein sequence ID" value="KAK0424457.1"/>
    <property type="molecule type" value="Genomic_DNA"/>
</dbReference>
<dbReference type="AlphaFoldDB" id="A0AA39M835"/>
<name>A0AA39M835_9BILA</name>
<organism evidence="2 3">
    <name type="scientific">Steinernema hermaphroditum</name>
    <dbReference type="NCBI Taxonomy" id="289476"/>
    <lineage>
        <taxon>Eukaryota</taxon>
        <taxon>Metazoa</taxon>
        <taxon>Ecdysozoa</taxon>
        <taxon>Nematoda</taxon>
        <taxon>Chromadorea</taxon>
        <taxon>Rhabditida</taxon>
        <taxon>Tylenchina</taxon>
        <taxon>Panagrolaimomorpha</taxon>
        <taxon>Strongyloidoidea</taxon>
        <taxon>Steinernematidae</taxon>
        <taxon>Steinernema</taxon>
    </lineage>
</organism>
<dbReference type="Gene3D" id="3.90.1200.10">
    <property type="match status" value="1"/>
</dbReference>
<dbReference type="InterPro" id="IPR011009">
    <property type="entry name" value="Kinase-like_dom_sf"/>
</dbReference>
<protein>
    <recommendedName>
        <fullName evidence="1">CHK kinase-like domain-containing protein</fullName>
    </recommendedName>
</protein>
<proteinExistence type="predicted"/>
<accession>A0AA39M835</accession>
<dbReference type="PANTHER" id="PTHR23020">
    <property type="entry name" value="UNCHARACTERIZED NUCLEAR HORMONE RECEPTOR-RELATED"/>
    <property type="match status" value="1"/>
</dbReference>
<keyword evidence="3" id="KW-1185">Reference proteome</keyword>
<feature type="domain" description="CHK kinase-like" evidence="1">
    <location>
        <begin position="154"/>
        <end position="339"/>
    </location>
</feature>
<dbReference type="Pfam" id="PF07914">
    <property type="entry name" value="DUF1679"/>
    <property type="match status" value="1"/>
</dbReference>
<evidence type="ECO:0000313" key="2">
    <source>
        <dbReference type="EMBL" id="KAK0424457.1"/>
    </source>
</evidence>
<reference evidence="2" key="1">
    <citation type="submission" date="2023-06" db="EMBL/GenBank/DDBJ databases">
        <title>Genomic analysis of the entomopathogenic nematode Steinernema hermaphroditum.</title>
        <authorList>
            <person name="Schwarz E.M."/>
            <person name="Heppert J.K."/>
            <person name="Baniya A."/>
            <person name="Schwartz H.T."/>
            <person name="Tan C.-H."/>
            <person name="Antoshechkin I."/>
            <person name="Sternberg P.W."/>
            <person name="Goodrich-Blair H."/>
            <person name="Dillman A.R."/>
        </authorList>
    </citation>
    <scope>NUCLEOTIDE SEQUENCE</scope>
    <source>
        <strain evidence="2">PS9179</strain>
        <tissue evidence="2">Whole animal</tissue>
    </source>
</reference>
<dbReference type="PANTHER" id="PTHR23020:SF41">
    <property type="entry name" value="AMINOGLYCOSIDE PHOSPHOTRANSFERASE DOMAIN-CONTAINING PROTEIN"/>
    <property type="match status" value="1"/>
</dbReference>
<evidence type="ECO:0000313" key="3">
    <source>
        <dbReference type="Proteomes" id="UP001175271"/>
    </source>
</evidence>
<dbReference type="Proteomes" id="UP001175271">
    <property type="component" value="Unassembled WGS sequence"/>
</dbReference>
<dbReference type="InterPro" id="IPR015897">
    <property type="entry name" value="CHK_kinase-like"/>
</dbReference>
<dbReference type="SUPFAM" id="SSF56112">
    <property type="entry name" value="Protein kinase-like (PK-like)"/>
    <property type="match status" value="1"/>
</dbReference>
<sequence>MDVGGECMDGALFSWIELDEIVRGFLATEAHFGDAKQLEKLGVDQGFLSVVMRLTPDWRGTDVAELPATLVVKVPTSETMMQMAAKAELADSVEKVREILDDVDFRADFDGTIRRLHNNECDFYELVAAENLQLAVPKVFGFRRFSEEHRQGIIVMEDLVCGKVTPLWENLSIDAAKQLVDGLVALHAFALENPRLEEGGRFDVPMSSVFLDKNIAMVKGMVESIKVARPGQTHLVDNLLFVYDSLMDLTRLKTIPEELDIPNVLLHGDLWISNVFWKDVDGGKKELVAVLDWQVAHFGCVTEDLIRFITLALSGRDRRAHWKELLVYYHRKLEEKLGKRPPFSVDQLEESYKRMFSVASVLLLPAAGPVTEISMREKSVDEEEAARFRAIVDEKMNALLEDVVEGLPREFSNNLITMYT</sequence>